<proteinExistence type="predicted"/>
<name>A0ABQ3H0I9_9NEIS</name>
<evidence type="ECO:0000313" key="3">
    <source>
        <dbReference type="Proteomes" id="UP000604737"/>
    </source>
</evidence>
<comment type="caution">
    <text evidence="2">The sequence shown here is derived from an EMBL/GenBank/DDBJ whole genome shotgun (WGS) entry which is preliminary data.</text>
</comment>
<evidence type="ECO:0000313" key="2">
    <source>
        <dbReference type="EMBL" id="GHD62542.1"/>
    </source>
</evidence>
<accession>A0ABQ3H0I9</accession>
<keyword evidence="3" id="KW-1185">Reference proteome</keyword>
<dbReference type="EMBL" id="BMYO01000004">
    <property type="protein sequence ID" value="GHD62542.1"/>
    <property type="molecule type" value="Genomic_DNA"/>
</dbReference>
<dbReference type="RefSeq" id="WP_189460105.1">
    <property type="nucleotide sequence ID" value="NZ_BMYO01000004.1"/>
</dbReference>
<evidence type="ECO:0000256" key="1">
    <source>
        <dbReference type="SAM" id="Phobius"/>
    </source>
</evidence>
<keyword evidence="1" id="KW-0812">Transmembrane</keyword>
<feature type="transmembrane region" description="Helical" evidence="1">
    <location>
        <begin position="42"/>
        <end position="59"/>
    </location>
</feature>
<keyword evidence="1" id="KW-1133">Transmembrane helix</keyword>
<keyword evidence="1" id="KW-0472">Membrane</keyword>
<protein>
    <submittedName>
        <fullName evidence="2">Uncharacterized protein</fullName>
    </submittedName>
</protein>
<gene>
    <name evidence="2" type="ORF">GCM10007350_18720</name>
</gene>
<organism evidence="2 3">
    <name type="scientific">Jeongeupia chitinilytica</name>
    <dbReference type="NCBI Taxonomy" id="1041641"/>
    <lineage>
        <taxon>Bacteria</taxon>
        <taxon>Pseudomonadati</taxon>
        <taxon>Pseudomonadota</taxon>
        <taxon>Betaproteobacteria</taxon>
        <taxon>Neisseriales</taxon>
        <taxon>Chitinibacteraceae</taxon>
        <taxon>Jeongeupia</taxon>
    </lineage>
</organism>
<dbReference type="Proteomes" id="UP000604737">
    <property type="component" value="Unassembled WGS sequence"/>
</dbReference>
<sequence>MNEDILEIGGFRIVVGDVRKCWIDYESEKERKSRRYYQENNYLGSAFGLLVAGLVDYFLSRKSRHPRAKKYLHIKTGKDEYCFSEDEADINEILGRLNK</sequence>
<reference evidence="3" key="1">
    <citation type="journal article" date="2019" name="Int. J. Syst. Evol. Microbiol.">
        <title>The Global Catalogue of Microorganisms (GCM) 10K type strain sequencing project: providing services to taxonomists for standard genome sequencing and annotation.</title>
        <authorList>
            <consortium name="The Broad Institute Genomics Platform"/>
            <consortium name="The Broad Institute Genome Sequencing Center for Infectious Disease"/>
            <person name="Wu L."/>
            <person name="Ma J."/>
        </authorList>
    </citation>
    <scope>NUCLEOTIDE SEQUENCE [LARGE SCALE GENOMIC DNA]</scope>
    <source>
        <strain evidence="3">KCTC 23701</strain>
    </source>
</reference>